<dbReference type="EMBL" id="CP157675">
    <property type="protein sequence ID" value="XBP69109.1"/>
    <property type="molecule type" value="Genomic_DNA"/>
</dbReference>
<protein>
    <submittedName>
        <fullName evidence="2">Uncharacterized protein</fullName>
    </submittedName>
</protein>
<reference evidence="2" key="1">
    <citation type="submission" date="2024-05" db="EMBL/GenBank/DDBJ databases">
        <authorList>
            <person name="Bunk B."/>
            <person name="Swiderski J."/>
            <person name="Sproer C."/>
            <person name="Thiel V."/>
        </authorList>
    </citation>
    <scope>NUCLEOTIDE SEQUENCE</scope>
    <source>
        <strain evidence="2">DSM 17735</strain>
    </source>
</reference>
<keyword evidence="1" id="KW-0732">Signal</keyword>
<dbReference type="RefSeq" id="WP_349277461.1">
    <property type="nucleotide sequence ID" value="NZ_CBCSCU010000024.1"/>
</dbReference>
<feature type="chain" id="PRO_5043661083" evidence="1">
    <location>
        <begin position="33"/>
        <end position="116"/>
    </location>
</feature>
<organism evidence="2">
    <name type="scientific">Polaromonas hydrogenivorans</name>
    <dbReference type="NCBI Taxonomy" id="335476"/>
    <lineage>
        <taxon>Bacteria</taxon>
        <taxon>Pseudomonadati</taxon>
        <taxon>Pseudomonadota</taxon>
        <taxon>Betaproteobacteria</taxon>
        <taxon>Burkholderiales</taxon>
        <taxon>Comamonadaceae</taxon>
        <taxon>Polaromonas</taxon>
    </lineage>
</organism>
<feature type="signal peptide" evidence="1">
    <location>
        <begin position="1"/>
        <end position="32"/>
    </location>
</feature>
<name>A0AAU7LNB3_9BURK</name>
<gene>
    <name evidence="2" type="ORF">ABLV49_14510</name>
</gene>
<dbReference type="AlphaFoldDB" id="A0AAU7LNB3"/>
<proteinExistence type="predicted"/>
<accession>A0AAU7LNB3</accession>
<evidence type="ECO:0000256" key="1">
    <source>
        <dbReference type="SAM" id="SignalP"/>
    </source>
</evidence>
<evidence type="ECO:0000313" key="2">
    <source>
        <dbReference type="EMBL" id="XBP69109.1"/>
    </source>
</evidence>
<sequence>MNFPFMSNRPARLALLAVLALPAVAGIAPAQAALYPQLDPQPTTQAASPDTPVPPALYRSAFASLPAGVEQTSVDWKKANADVGQFKRGHADILKWEQEQAKAANPASSPAPAPTR</sequence>